<dbReference type="Proteomes" id="UP000199574">
    <property type="component" value="Chromosome I"/>
</dbReference>
<protein>
    <submittedName>
        <fullName evidence="2">Amidase</fullName>
    </submittedName>
</protein>
<dbReference type="Pfam" id="PF01425">
    <property type="entry name" value="Amidase"/>
    <property type="match status" value="1"/>
</dbReference>
<accession>A0ABY0U348</accession>
<gene>
    <name evidence="2" type="ORF">SAMN05192545_0564</name>
</gene>
<sequence length="553" mass="61240">MVIIFLGACKTEQDTKERNEVVLWTPYDDSLEVAGNADHDNTRMRYKLIQSKVLDKNEVFRPLYKEVSNLTEEEYKLLLPMILEQDIFVIRNHIKEGRLTYENLVLFYLYRIYKYELDNTTTLNTVIALNEDVVQQARELDEQNEKGVATQIQHPIYGMPILLKDNINTVGMKTTAGSIALMDNKTEDSFIVQQLKKNGALILGKVNLSEWAYFLCSGCPVGYSAYGGQTLNPYGRRIFETGGSSSGSGTAVAANYAVAAVGTETSGSILSPSSQNSVVGLKPTIGLLSRSGIVPISSTLDTPGPMTKNVKDNAILLSAMLGFDEVDSASVEDNYPGILSAGLNPEPLNEIRLGAIKELMESDSIYRKTIDKLKNEGATIIEIVPPEVSMDGFLSILNIDMRNDLPSYLRNYTDPNLVKIKSIEDAVAFNNNDSLVRIPYGQALFNGIVSDTTTSSELEEIKLNLEKNGRTFFNSAMDKNRLDAILSINNYHAGYAAVAKYPALTVPMGYKPSGEPISLTFIGKQFTEAKLLRIGKAYEEKFPVRIMPTDYKN</sequence>
<name>A0ABY0U348_9FLAO</name>
<dbReference type="Gene3D" id="3.90.1300.10">
    <property type="entry name" value="Amidase signature (AS) domain"/>
    <property type="match status" value="1"/>
</dbReference>
<dbReference type="EMBL" id="LT629754">
    <property type="protein sequence ID" value="SDR98929.1"/>
    <property type="molecule type" value="Genomic_DNA"/>
</dbReference>
<evidence type="ECO:0000313" key="2">
    <source>
        <dbReference type="EMBL" id="SDR98929.1"/>
    </source>
</evidence>
<reference evidence="2 3" key="1">
    <citation type="submission" date="2016-10" db="EMBL/GenBank/DDBJ databases">
        <authorList>
            <person name="Varghese N."/>
            <person name="Submissions S."/>
        </authorList>
    </citation>
    <scope>NUCLEOTIDE SEQUENCE [LARGE SCALE GENOMIC DNA]</scope>
    <source>
        <strain evidence="2 3">MAR_2009_60</strain>
    </source>
</reference>
<evidence type="ECO:0000313" key="3">
    <source>
        <dbReference type="Proteomes" id="UP000199574"/>
    </source>
</evidence>
<keyword evidence="3" id="KW-1185">Reference proteome</keyword>
<dbReference type="InterPro" id="IPR023631">
    <property type="entry name" value="Amidase_dom"/>
</dbReference>
<dbReference type="InterPro" id="IPR036928">
    <property type="entry name" value="AS_sf"/>
</dbReference>
<dbReference type="SUPFAM" id="SSF75304">
    <property type="entry name" value="Amidase signature (AS) enzymes"/>
    <property type="match status" value="1"/>
</dbReference>
<proteinExistence type="predicted"/>
<dbReference type="PANTHER" id="PTHR42678:SF34">
    <property type="entry name" value="OS04G0183300 PROTEIN"/>
    <property type="match status" value="1"/>
</dbReference>
<evidence type="ECO:0000259" key="1">
    <source>
        <dbReference type="Pfam" id="PF01425"/>
    </source>
</evidence>
<feature type="domain" description="Amidase" evidence="1">
    <location>
        <begin position="120"/>
        <end position="532"/>
    </location>
</feature>
<organism evidence="2 3">
    <name type="scientific">Maribacter dokdonensis</name>
    <dbReference type="NCBI Taxonomy" id="320912"/>
    <lineage>
        <taxon>Bacteria</taxon>
        <taxon>Pseudomonadati</taxon>
        <taxon>Bacteroidota</taxon>
        <taxon>Flavobacteriia</taxon>
        <taxon>Flavobacteriales</taxon>
        <taxon>Flavobacteriaceae</taxon>
        <taxon>Maribacter</taxon>
    </lineage>
</organism>
<dbReference type="PANTHER" id="PTHR42678">
    <property type="entry name" value="AMIDASE"/>
    <property type="match status" value="1"/>
</dbReference>